<keyword evidence="1" id="KW-0812">Transmembrane</keyword>
<keyword evidence="1" id="KW-1133">Transmembrane helix</keyword>
<evidence type="ECO:0000256" key="1">
    <source>
        <dbReference type="SAM" id="Phobius"/>
    </source>
</evidence>
<dbReference type="AlphaFoldDB" id="A0A1F4UQG8"/>
<evidence type="ECO:0000313" key="3">
    <source>
        <dbReference type="Proteomes" id="UP000176608"/>
    </source>
</evidence>
<protein>
    <submittedName>
        <fullName evidence="2">Uncharacterized protein</fullName>
    </submittedName>
</protein>
<feature type="transmembrane region" description="Helical" evidence="1">
    <location>
        <begin position="90"/>
        <end position="110"/>
    </location>
</feature>
<feature type="transmembrane region" description="Helical" evidence="1">
    <location>
        <begin position="130"/>
        <end position="149"/>
    </location>
</feature>
<feature type="transmembrane region" description="Helical" evidence="1">
    <location>
        <begin position="21"/>
        <end position="53"/>
    </location>
</feature>
<dbReference type="STRING" id="1802617.A2886_00735"/>
<accession>A0A1F4UQG8</accession>
<sequence length="164" mass="17572">MVAKEAMEKAARDKSRSSVASLGEISLIIWFGGGAAATLIMGAINLFVLSWVFPSVLPAAELITTIALTGPLAFSLWMTVDDWGSGSSHFGVIFTLCVSASFALAGLAWFGCSVQPLTGWLAYPAEHIRLVPLAHLILLIVAFGIPALLDGYHHSKVRRFKAMR</sequence>
<reference evidence="2 3" key="1">
    <citation type="journal article" date="2016" name="Nat. Commun.">
        <title>Thousands of microbial genomes shed light on interconnected biogeochemical processes in an aquifer system.</title>
        <authorList>
            <person name="Anantharaman K."/>
            <person name="Brown C.T."/>
            <person name="Hug L.A."/>
            <person name="Sharon I."/>
            <person name="Castelle C.J."/>
            <person name="Probst A.J."/>
            <person name="Thomas B.C."/>
            <person name="Singh A."/>
            <person name="Wilkins M.J."/>
            <person name="Karaoz U."/>
            <person name="Brodie E.L."/>
            <person name="Williams K.H."/>
            <person name="Hubbard S.S."/>
            <person name="Banfield J.F."/>
        </authorList>
    </citation>
    <scope>NUCLEOTIDE SEQUENCE [LARGE SCALE GENOMIC DNA]</scope>
</reference>
<comment type="caution">
    <text evidence="2">The sequence shown here is derived from an EMBL/GenBank/DDBJ whole genome shotgun (WGS) entry which is preliminary data.</text>
</comment>
<dbReference type="Proteomes" id="UP000176608">
    <property type="component" value="Unassembled WGS sequence"/>
</dbReference>
<organism evidence="2 3">
    <name type="scientific">candidate division WWE3 bacterium RIFCSPHIGHO2_01_FULL_42_13</name>
    <dbReference type="NCBI Taxonomy" id="1802617"/>
    <lineage>
        <taxon>Bacteria</taxon>
        <taxon>Katanobacteria</taxon>
    </lineage>
</organism>
<proteinExistence type="predicted"/>
<feature type="transmembrane region" description="Helical" evidence="1">
    <location>
        <begin position="59"/>
        <end position="78"/>
    </location>
</feature>
<dbReference type="EMBL" id="MEVA01000016">
    <property type="protein sequence ID" value="OGC47156.1"/>
    <property type="molecule type" value="Genomic_DNA"/>
</dbReference>
<gene>
    <name evidence="2" type="ORF">A2886_00735</name>
</gene>
<keyword evidence="1" id="KW-0472">Membrane</keyword>
<name>A0A1F4UQG8_UNCKA</name>
<evidence type="ECO:0000313" key="2">
    <source>
        <dbReference type="EMBL" id="OGC47156.1"/>
    </source>
</evidence>